<dbReference type="Pfam" id="PF13807">
    <property type="entry name" value="GNVR"/>
    <property type="match status" value="1"/>
</dbReference>
<evidence type="ECO:0000256" key="4">
    <source>
        <dbReference type="ARBA" id="ARBA00022692"/>
    </source>
</evidence>
<gene>
    <name evidence="10" type="ORF">C1881_09715</name>
</gene>
<sequence length="219" mass="23408">MTLLELLQLLRKHLRLVIALPLVCALVMGVCSYLFMPNTYTASTSMYVLVKGDSTTKTSMSQDLSASQMIANDVSTLIKSDTVSKQTAEALKMKSLRDYKINVSSETTSRVISLTVTGEDAASTAIIANELAKNVSSVAQSVMDVQSVNVIDEAVTPTSPSGPSRIMYTAVAFLAGLFVAIAIVVLMDMLNTRVRGAEDVEELLGIPVIGRIPSMKGAK</sequence>
<dbReference type="Pfam" id="PF02706">
    <property type="entry name" value="Wzz"/>
    <property type="match status" value="1"/>
</dbReference>
<evidence type="ECO:0000256" key="5">
    <source>
        <dbReference type="ARBA" id="ARBA00022989"/>
    </source>
</evidence>
<dbReference type="InterPro" id="IPR032807">
    <property type="entry name" value="GNVR"/>
</dbReference>
<accession>A0A369L741</accession>
<keyword evidence="5 7" id="KW-1133">Transmembrane helix</keyword>
<evidence type="ECO:0000313" key="10">
    <source>
        <dbReference type="EMBL" id="RDB55200.1"/>
    </source>
</evidence>
<evidence type="ECO:0000313" key="11">
    <source>
        <dbReference type="Proteomes" id="UP000253975"/>
    </source>
</evidence>
<dbReference type="PANTHER" id="PTHR32309">
    <property type="entry name" value="TYROSINE-PROTEIN KINASE"/>
    <property type="match status" value="1"/>
</dbReference>
<evidence type="ECO:0000259" key="8">
    <source>
        <dbReference type="Pfam" id="PF02706"/>
    </source>
</evidence>
<feature type="transmembrane region" description="Helical" evidence="7">
    <location>
        <begin position="16"/>
        <end position="36"/>
    </location>
</feature>
<evidence type="ECO:0000256" key="6">
    <source>
        <dbReference type="ARBA" id="ARBA00023136"/>
    </source>
</evidence>
<keyword evidence="6 7" id="KW-0472">Membrane</keyword>
<evidence type="ECO:0000259" key="9">
    <source>
        <dbReference type="Pfam" id="PF13807"/>
    </source>
</evidence>
<evidence type="ECO:0000256" key="2">
    <source>
        <dbReference type="ARBA" id="ARBA00006683"/>
    </source>
</evidence>
<evidence type="ECO:0000256" key="1">
    <source>
        <dbReference type="ARBA" id="ARBA00004651"/>
    </source>
</evidence>
<comment type="similarity">
    <text evidence="2">Belongs to the CpsC/CapA family.</text>
</comment>
<feature type="domain" description="Tyrosine-protein kinase G-rich" evidence="9">
    <location>
        <begin position="137"/>
        <end position="186"/>
    </location>
</feature>
<dbReference type="AlphaFoldDB" id="A0A369L741"/>
<reference evidence="10 11" key="1">
    <citation type="journal article" date="2018" name="Elife">
        <title>Discovery and characterization of a prevalent human gut bacterial enzyme sufficient for the inactivation of a family of plant toxins.</title>
        <authorList>
            <person name="Koppel N."/>
            <person name="Bisanz J.E."/>
            <person name="Pandelia M.E."/>
            <person name="Turnbaugh P.J."/>
            <person name="Balskus E.P."/>
        </authorList>
    </citation>
    <scope>NUCLEOTIDE SEQUENCE [LARGE SCALE GENOMIC DNA]</scope>
    <source>
        <strain evidence="10 11">OB21 GAM31</strain>
    </source>
</reference>
<evidence type="ECO:0000256" key="3">
    <source>
        <dbReference type="ARBA" id="ARBA00022475"/>
    </source>
</evidence>
<keyword evidence="3" id="KW-1003">Cell membrane</keyword>
<dbReference type="Proteomes" id="UP000253975">
    <property type="component" value="Unassembled WGS sequence"/>
</dbReference>
<dbReference type="InterPro" id="IPR003856">
    <property type="entry name" value="LPS_length_determ_N"/>
</dbReference>
<name>A0A369L741_9ACTN</name>
<dbReference type="GO" id="GO:0005886">
    <property type="term" value="C:plasma membrane"/>
    <property type="evidence" value="ECO:0007669"/>
    <property type="project" value="UniProtKB-SubCell"/>
</dbReference>
<dbReference type="EMBL" id="PPTO01000021">
    <property type="protein sequence ID" value="RDB55200.1"/>
    <property type="molecule type" value="Genomic_DNA"/>
</dbReference>
<keyword evidence="4 7" id="KW-0812">Transmembrane</keyword>
<evidence type="ECO:0000256" key="7">
    <source>
        <dbReference type="SAM" id="Phobius"/>
    </source>
</evidence>
<dbReference type="GO" id="GO:0004713">
    <property type="term" value="F:protein tyrosine kinase activity"/>
    <property type="evidence" value="ECO:0007669"/>
    <property type="project" value="TreeGrafter"/>
</dbReference>
<proteinExistence type="inferred from homology"/>
<comment type="subcellular location">
    <subcellularLocation>
        <location evidence="1">Cell membrane</location>
        <topology evidence="1">Multi-pass membrane protein</topology>
    </subcellularLocation>
</comment>
<feature type="domain" description="Polysaccharide chain length determinant N-terminal" evidence="8">
    <location>
        <begin position="2"/>
        <end position="89"/>
    </location>
</feature>
<organism evidence="10 11">
    <name type="scientific">Slackia isoflavoniconvertens</name>
    <dbReference type="NCBI Taxonomy" id="572010"/>
    <lineage>
        <taxon>Bacteria</taxon>
        <taxon>Bacillati</taxon>
        <taxon>Actinomycetota</taxon>
        <taxon>Coriobacteriia</taxon>
        <taxon>Eggerthellales</taxon>
        <taxon>Eggerthellaceae</taxon>
        <taxon>Slackia</taxon>
    </lineage>
</organism>
<protein>
    <submittedName>
        <fullName evidence="10">Lipopolysaccharide biosynthesis protein</fullName>
    </submittedName>
</protein>
<dbReference type="RefSeq" id="WP_114616325.1">
    <property type="nucleotide sequence ID" value="NZ_PPTO01000021.1"/>
</dbReference>
<dbReference type="InterPro" id="IPR050445">
    <property type="entry name" value="Bact_polysacc_biosynth/exp"/>
</dbReference>
<comment type="caution">
    <text evidence="10">The sequence shown here is derived from an EMBL/GenBank/DDBJ whole genome shotgun (WGS) entry which is preliminary data.</text>
</comment>
<dbReference type="PANTHER" id="PTHR32309:SF13">
    <property type="entry name" value="FERRIC ENTEROBACTIN TRANSPORT PROTEIN FEPE"/>
    <property type="match status" value="1"/>
</dbReference>
<feature type="transmembrane region" description="Helical" evidence="7">
    <location>
        <begin position="166"/>
        <end position="186"/>
    </location>
</feature>